<evidence type="ECO:0000313" key="2">
    <source>
        <dbReference type="EMBL" id="KAG2830193.1"/>
    </source>
</evidence>
<dbReference type="EMBL" id="RCML01000271">
    <property type="protein sequence ID" value="KAG2982814.1"/>
    <property type="molecule type" value="Genomic_DNA"/>
</dbReference>
<accession>A0A8T0Y6G0</accession>
<reference evidence="2" key="1">
    <citation type="submission" date="2018-10" db="EMBL/GenBank/DDBJ databases">
        <title>Effector identification in a new, highly contiguous assembly of the strawberry crown rot pathogen Phytophthora cactorum.</title>
        <authorList>
            <person name="Armitage A.D."/>
            <person name="Nellist C.F."/>
            <person name="Bates H."/>
            <person name="Vickerstaff R.J."/>
            <person name="Harrison R.J."/>
        </authorList>
    </citation>
    <scope>NUCLEOTIDE SEQUENCE</scope>
    <source>
        <strain evidence="2">15-7</strain>
        <strain evidence="3">4040</strain>
        <strain evidence="4">P415</strain>
    </source>
</reference>
<dbReference type="GO" id="GO:0003676">
    <property type="term" value="F:nucleic acid binding"/>
    <property type="evidence" value="ECO:0007669"/>
    <property type="project" value="InterPro"/>
</dbReference>
<dbReference type="Proteomes" id="UP000735874">
    <property type="component" value="Unassembled WGS sequence"/>
</dbReference>
<dbReference type="Proteomes" id="UP000736787">
    <property type="component" value="Unassembled WGS sequence"/>
</dbReference>
<evidence type="ECO:0000259" key="1">
    <source>
        <dbReference type="PROSITE" id="PS50994"/>
    </source>
</evidence>
<proteinExistence type="predicted"/>
<evidence type="ECO:0000313" key="3">
    <source>
        <dbReference type="EMBL" id="KAG2934886.1"/>
    </source>
</evidence>
<evidence type="ECO:0000313" key="4">
    <source>
        <dbReference type="EMBL" id="KAG2982814.1"/>
    </source>
</evidence>
<dbReference type="PROSITE" id="PS50994">
    <property type="entry name" value="INTEGRASE"/>
    <property type="match status" value="1"/>
</dbReference>
<dbReference type="GO" id="GO:0015074">
    <property type="term" value="P:DNA integration"/>
    <property type="evidence" value="ECO:0007669"/>
    <property type="project" value="InterPro"/>
</dbReference>
<protein>
    <recommendedName>
        <fullName evidence="1">Integrase catalytic domain-containing protein</fullName>
    </recommendedName>
</protein>
<gene>
    <name evidence="2" type="ORF">PC113_g21146</name>
    <name evidence="3" type="ORF">PC117_g12535</name>
    <name evidence="4" type="ORF">PC118_g9771</name>
</gene>
<dbReference type="EMBL" id="RCMG01001325">
    <property type="protein sequence ID" value="KAG2830193.1"/>
    <property type="molecule type" value="Genomic_DNA"/>
</dbReference>
<dbReference type="AlphaFoldDB" id="A0A8T0Y6G0"/>
<feature type="domain" description="Integrase catalytic" evidence="1">
    <location>
        <begin position="100"/>
        <end position="159"/>
    </location>
</feature>
<sequence>MQFAHLNAQALKQLVLKEMVNDMPSLKLDDSGVYCLHNSQTEADVVQAAQQTQQGVFRSANVGRVLRWCGNYRWQSLFSTDSGRSFELEKEHTINKFSCDQDKEFVNMKLKTFLTEPGVQLLTTNAYMPKDNSFVEKLNGNLLNKVRAIREATGLSSSL</sequence>
<dbReference type="Gene3D" id="3.30.420.10">
    <property type="entry name" value="Ribonuclease H-like superfamily/Ribonuclease H"/>
    <property type="match status" value="1"/>
</dbReference>
<dbReference type="InterPro" id="IPR001584">
    <property type="entry name" value="Integrase_cat-core"/>
</dbReference>
<name>A0A8T0Y6G0_9STRA</name>
<dbReference type="InterPro" id="IPR012337">
    <property type="entry name" value="RNaseH-like_sf"/>
</dbReference>
<dbReference type="VEuPathDB" id="FungiDB:PC110_g440"/>
<organism evidence="2 5">
    <name type="scientific">Phytophthora cactorum</name>
    <dbReference type="NCBI Taxonomy" id="29920"/>
    <lineage>
        <taxon>Eukaryota</taxon>
        <taxon>Sar</taxon>
        <taxon>Stramenopiles</taxon>
        <taxon>Oomycota</taxon>
        <taxon>Peronosporomycetes</taxon>
        <taxon>Peronosporales</taxon>
        <taxon>Peronosporaceae</taxon>
        <taxon>Phytophthora</taxon>
    </lineage>
</organism>
<dbReference type="EMBL" id="RCMK01000346">
    <property type="protein sequence ID" value="KAG2934886.1"/>
    <property type="molecule type" value="Genomic_DNA"/>
</dbReference>
<dbReference type="InterPro" id="IPR036397">
    <property type="entry name" value="RNaseH_sf"/>
</dbReference>
<dbReference type="Proteomes" id="UP000697107">
    <property type="component" value="Unassembled WGS sequence"/>
</dbReference>
<comment type="caution">
    <text evidence="2">The sequence shown here is derived from an EMBL/GenBank/DDBJ whole genome shotgun (WGS) entry which is preliminary data.</text>
</comment>
<dbReference type="SUPFAM" id="SSF53098">
    <property type="entry name" value="Ribonuclease H-like"/>
    <property type="match status" value="1"/>
</dbReference>
<evidence type="ECO:0000313" key="5">
    <source>
        <dbReference type="Proteomes" id="UP000735874"/>
    </source>
</evidence>